<proteinExistence type="predicted"/>
<dbReference type="AlphaFoldDB" id="A0A846MNH5"/>
<organism evidence="2 3">
    <name type="scientific">Thermonema lapsum</name>
    <dbReference type="NCBI Taxonomy" id="28195"/>
    <lineage>
        <taxon>Bacteria</taxon>
        <taxon>Pseudomonadati</taxon>
        <taxon>Bacteroidota</taxon>
        <taxon>Cytophagia</taxon>
        <taxon>Cytophagales</taxon>
        <taxon>Thermonemataceae</taxon>
        <taxon>Thermonema</taxon>
    </lineage>
</organism>
<dbReference type="InterPro" id="IPR041966">
    <property type="entry name" value="LOTUS-like"/>
</dbReference>
<gene>
    <name evidence="2" type="ORF">FHS56_000505</name>
</gene>
<dbReference type="InterPro" id="IPR025605">
    <property type="entry name" value="OST-HTH/LOTUS_dom"/>
</dbReference>
<dbReference type="Gene3D" id="3.30.420.610">
    <property type="entry name" value="LOTUS domain-like"/>
    <property type="match status" value="1"/>
</dbReference>
<feature type="domain" description="HTH OST-type" evidence="1">
    <location>
        <begin position="7"/>
        <end position="63"/>
    </location>
</feature>
<protein>
    <recommendedName>
        <fullName evidence="1">HTH OST-type domain-containing protein</fullName>
    </recommendedName>
</protein>
<dbReference type="RefSeq" id="WP_166918301.1">
    <property type="nucleotide sequence ID" value="NZ_JAASRN010000001.1"/>
</dbReference>
<evidence type="ECO:0000313" key="2">
    <source>
        <dbReference type="EMBL" id="NIK73019.1"/>
    </source>
</evidence>
<dbReference type="Proteomes" id="UP000537126">
    <property type="component" value="Unassembled WGS sequence"/>
</dbReference>
<dbReference type="EMBL" id="JAASRN010000001">
    <property type="protein sequence ID" value="NIK73019.1"/>
    <property type="molecule type" value="Genomic_DNA"/>
</dbReference>
<evidence type="ECO:0000259" key="1">
    <source>
        <dbReference type="Pfam" id="PF12872"/>
    </source>
</evidence>
<evidence type="ECO:0000313" key="3">
    <source>
        <dbReference type="Proteomes" id="UP000537126"/>
    </source>
</evidence>
<reference evidence="2 3" key="1">
    <citation type="submission" date="2020-03" db="EMBL/GenBank/DDBJ databases">
        <title>Genomic Encyclopedia of Type Strains, Phase IV (KMG-IV): sequencing the most valuable type-strain genomes for metagenomic binning, comparative biology and taxonomic classification.</title>
        <authorList>
            <person name="Goeker M."/>
        </authorList>
    </citation>
    <scope>NUCLEOTIDE SEQUENCE [LARGE SCALE GENOMIC DNA]</scope>
    <source>
        <strain evidence="2 3">DSM 5718</strain>
    </source>
</reference>
<keyword evidence="3" id="KW-1185">Reference proteome</keyword>
<accession>A0A846MNH5</accession>
<name>A0A846MNH5_9BACT</name>
<dbReference type="Pfam" id="PF12872">
    <property type="entry name" value="OST-HTH"/>
    <property type="match status" value="1"/>
</dbReference>
<comment type="caution">
    <text evidence="2">The sequence shown here is derived from an EMBL/GenBank/DDBJ whole genome shotgun (WGS) entry which is preliminary data.</text>
</comment>
<sequence length="80" mass="9017">MEKLTEKKALEIERILKEAVMQCTRADGWANLAEVGGVLRSKGIQYGKLSRFVSNYPHLVELKLDTSISPPAVYARLKKK</sequence>